<evidence type="ECO:0000313" key="1">
    <source>
        <dbReference type="EMBL" id="MDR7356251.1"/>
    </source>
</evidence>
<organism evidence="1 2">
    <name type="scientific">Corynebacterium felinum</name>
    <dbReference type="NCBI Taxonomy" id="131318"/>
    <lineage>
        <taxon>Bacteria</taxon>
        <taxon>Bacillati</taxon>
        <taxon>Actinomycetota</taxon>
        <taxon>Actinomycetes</taxon>
        <taxon>Mycobacteriales</taxon>
        <taxon>Corynebacteriaceae</taxon>
        <taxon>Corynebacterium</taxon>
    </lineage>
</organism>
<gene>
    <name evidence="1" type="ORF">J2S37_002789</name>
</gene>
<dbReference type="EMBL" id="JAVDYF010000001">
    <property type="protein sequence ID" value="MDR7356251.1"/>
    <property type="molecule type" value="Genomic_DNA"/>
</dbReference>
<keyword evidence="2" id="KW-1185">Reference proteome</keyword>
<comment type="caution">
    <text evidence="1">The sequence shown here is derived from an EMBL/GenBank/DDBJ whole genome shotgun (WGS) entry which is preliminary data.</text>
</comment>
<accession>A0ABU2BC93</accession>
<evidence type="ECO:0000313" key="2">
    <source>
        <dbReference type="Proteomes" id="UP001183619"/>
    </source>
</evidence>
<sequence length="60" mass="6804">MEDELVEKHSIKELSPDILKTLQLLSPDGVYNKAAELLADTNDFPSPDFSWVWGEKVSKK</sequence>
<dbReference type="RefSeq" id="WP_277105251.1">
    <property type="nucleotide sequence ID" value="NZ_BAAAJS010000032.1"/>
</dbReference>
<protein>
    <submittedName>
        <fullName evidence="1">Uncharacterized protein</fullName>
    </submittedName>
</protein>
<dbReference type="Proteomes" id="UP001183619">
    <property type="component" value="Unassembled WGS sequence"/>
</dbReference>
<reference evidence="1 2" key="1">
    <citation type="submission" date="2023-07" db="EMBL/GenBank/DDBJ databases">
        <title>Sequencing the genomes of 1000 actinobacteria strains.</title>
        <authorList>
            <person name="Klenk H.-P."/>
        </authorList>
    </citation>
    <scope>NUCLEOTIDE SEQUENCE [LARGE SCALE GENOMIC DNA]</scope>
    <source>
        <strain evidence="1 2">DSM 44508</strain>
    </source>
</reference>
<proteinExistence type="predicted"/>
<name>A0ABU2BC93_9CORY</name>